<sequence>MPIDLDKHISGAKMAATCKEVTNLIYMSVTYCFTWKKYSSIIEWE</sequence>
<proteinExistence type="predicted"/>
<dbReference type="STRING" id="2518989.IMCC3088_964"/>
<name>F3L0M2_9GAMM</name>
<gene>
    <name evidence="1" type="ORF">IMCC3088_964</name>
</gene>
<protein>
    <submittedName>
        <fullName evidence="1">Uncharacterized protein</fullName>
    </submittedName>
</protein>
<dbReference type="EMBL" id="AEIG01000023">
    <property type="protein sequence ID" value="EGG30129.1"/>
    <property type="molecule type" value="Genomic_DNA"/>
</dbReference>
<reference evidence="1 2" key="1">
    <citation type="journal article" date="2011" name="J. Bacteriol.">
        <title>Genome sequence of strain IMCC3088, a proteorhodopsin-containing marine bacterium belonging to the OM60/NOR5 clade.</title>
        <authorList>
            <person name="Jang Y."/>
            <person name="Oh H.M."/>
            <person name="Kang I."/>
            <person name="Lee K."/>
            <person name="Yang S.J."/>
            <person name="Cho J.C."/>
        </authorList>
    </citation>
    <scope>NUCLEOTIDE SEQUENCE [LARGE SCALE GENOMIC DNA]</scope>
    <source>
        <strain evidence="1 2">IMCC3088</strain>
    </source>
</reference>
<dbReference type="AlphaFoldDB" id="F3L0M2"/>
<comment type="caution">
    <text evidence="1">The sequence shown here is derived from an EMBL/GenBank/DDBJ whole genome shotgun (WGS) entry which is preliminary data.</text>
</comment>
<evidence type="ECO:0000313" key="2">
    <source>
        <dbReference type="Proteomes" id="UP000005615"/>
    </source>
</evidence>
<organism evidence="1 2">
    <name type="scientific">Aequoribacter fuscus</name>
    <dbReference type="NCBI Taxonomy" id="2518989"/>
    <lineage>
        <taxon>Bacteria</taxon>
        <taxon>Pseudomonadati</taxon>
        <taxon>Pseudomonadota</taxon>
        <taxon>Gammaproteobacteria</taxon>
        <taxon>Cellvibrionales</taxon>
        <taxon>Halieaceae</taxon>
        <taxon>Aequoribacter</taxon>
    </lineage>
</organism>
<keyword evidence="2" id="KW-1185">Reference proteome</keyword>
<dbReference type="Proteomes" id="UP000005615">
    <property type="component" value="Unassembled WGS sequence"/>
</dbReference>
<evidence type="ECO:0000313" key="1">
    <source>
        <dbReference type="EMBL" id="EGG30129.1"/>
    </source>
</evidence>
<accession>F3L0M2</accession>